<accession>A0A0F8ZAE1</accession>
<feature type="non-terminal residue" evidence="1">
    <location>
        <position position="218"/>
    </location>
</feature>
<reference evidence="1" key="1">
    <citation type="journal article" date="2015" name="Nature">
        <title>Complex archaea that bridge the gap between prokaryotes and eukaryotes.</title>
        <authorList>
            <person name="Spang A."/>
            <person name="Saw J.H."/>
            <person name="Jorgensen S.L."/>
            <person name="Zaremba-Niedzwiedzka K."/>
            <person name="Martijn J."/>
            <person name="Lind A.E."/>
            <person name="van Eijk R."/>
            <person name="Schleper C."/>
            <person name="Guy L."/>
            <person name="Ettema T.J."/>
        </authorList>
    </citation>
    <scope>NUCLEOTIDE SEQUENCE</scope>
</reference>
<dbReference type="EMBL" id="LAZR01052474">
    <property type="protein sequence ID" value="KKK82875.1"/>
    <property type="molecule type" value="Genomic_DNA"/>
</dbReference>
<evidence type="ECO:0000313" key="1">
    <source>
        <dbReference type="EMBL" id="KKK82875.1"/>
    </source>
</evidence>
<name>A0A0F8ZAE1_9ZZZZ</name>
<proteinExistence type="predicted"/>
<comment type="caution">
    <text evidence="1">The sequence shown here is derived from an EMBL/GenBank/DDBJ whole genome shotgun (WGS) entry which is preliminary data.</text>
</comment>
<gene>
    <name evidence="1" type="ORF">LCGC14_2799040</name>
</gene>
<sequence length="218" mass="20781">MSSIFKGVRKIFKKVFKVVKKVALVAIAVAAIVFTGGAALGLAGVMGGGWAAAAATVGTTIGGSGLLGTVLTGAITQAGTGALIGGAISAATGGSISKGMMRGAAAGAVTGGVMGGVGHVRNASGVEGYGPITEGGVTTTPLPETAGVNYGAGTGQAIDAAGNVIPPTGGGGRGLLRGIGSFIKDNPEISGGIITGIGQGLLSGSEADAEKDLLRERY</sequence>
<organism evidence="1">
    <name type="scientific">marine sediment metagenome</name>
    <dbReference type="NCBI Taxonomy" id="412755"/>
    <lineage>
        <taxon>unclassified sequences</taxon>
        <taxon>metagenomes</taxon>
        <taxon>ecological metagenomes</taxon>
    </lineage>
</organism>
<protein>
    <recommendedName>
        <fullName evidence="2">Glycine zipper domain-containing protein</fullName>
    </recommendedName>
</protein>
<dbReference type="AlphaFoldDB" id="A0A0F8ZAE1"/>
<evidence type="ECO:0008006" key="2">
    <source>
        <dbReference type="Google" id="ProtNLM"/>
    </source>
</evidence>